<evidence type="ECO:0000256" key="6">
    <source>
        <dbReference type="ARBA" id="ARBA00032829"/>
    </source>
</evidence>
<dbReference type="Proteomes" id="UP000039046">
    <property type="component" value="Unassembled WGS sequence"/>
</dbReference>
<dbReference type="FunFam" id="3.40.50.1820:FF:000028">
    <property type="entry name" value="S9 family peptidase"/>
    <property type="match status" value="1"/>
</dbReference>
<dbReference type="InterPro" id="IPR029058">
    <property type="entry name" value="AB_hydrolase_fold"/>
</dbReference>
<reference evidence="8 9" key="1">
    <citation type="journal article" date="2015" name="Genome Announc.">
        <title>Draft Genome Sequence and Gene Annotation of the Entomopathogenic Fungus Verticillium hemipterigenum.</title>
        <authorList>
            <person name="Horn F."/>
            <person name="Habel A."/>
            <person name="Scharf D.H."/>
            <person name="Dworschak J."/>
            <person name="Brakhage A.A."/>
            <person name="Guthke R."/>
            <person name="Hertweck C."/>
            <person name="Linde J."/>
        </authorList>
    </citation>
    <scope>NUCLEOTIDE SEQUENCE [LARGE SCALE GENOMIC DNA]</scope>
</reference>
<comment type="similarity">
    <text evidence="1">Belongs to the peptidase S9C family.</text>
</comment>
<dbReference type="Gene3D" id="3.40.50.1820">
    <property type="entry name" value="alpha/beta hydrolase"/>
    <property type="match status" value="1"/>
</dbReference>
<dbReference type="SUPFAM" id="SSF53474">
    <property type="entry name" value="alpha/beta-Hydrolases"/>
    <property type="match status" value="1"/>
</dbReference>
<dbReference type="HOGENOM" id="CLU_008615_0_1_1"/>
<evidence type="ECO:0000256" key="2">
    <source>
        <dbReference type="ARBA" id="ARBA00022670"/>
    </source>
</evidence>
<name>A0A0A1TJN1_9HYPO</name>
<dbReference type="STRING" id="1531966.A0A0A1TJN1"/>
<dbReference type="PANTHER" id="PTHR42776:SF13">
    <property type="entry name" value="DIPEPTIDYL-PEPTIDASE 5"/>
    <property type="match status" value="1"/>
</dbReference>
<organism evidence="8 9">
    <name type="scientific">[Torrubiella] hemipterigena</name>
    <dbReference type="NCBI Taxonomy" id="1531966"/>
    <lineage>
        <taxon>Eukaryota</taxon>
        <taxon>Fungi</taxon>
        <taxon>Dikarya</taxon>
        <taxon>Ascomycota</taxon>
        <taxon>Pezizomycotina</taxon>
        <taxon>Sordariomycetes</taxon>
        <taxon>Hypocreomycetidae</taxon>
        <taxon>Hypocreales</taxon>
        <taxon>Clavicipitaceae</taxon>
        <taxon>Clavicipitaceae incertae sedis</taxon>
        <taxon>'Torrubiella' clade</taxon>
    </lineage>
</organism>
<keyword evidence="9" id="KW-1185">Reference proteome</keyword>
<evidence type="ECO:0000256" key="4">
    <source>
        <dbReference type="ARBA" id="ARBA00022801"/>
    </source>
</evidence>
<evidence type="ECO:0000256" key="5">
    <source>
        <dbReference type="ARBA" id="ARBA00022825"/>
    </source>
</evidence>
<keyword evidence="4" id="KW-0378">Hydrolase</keyword>
<keyword evidence="2" id="KW-0645">Protease</keyword>
<evidence type="ECO:0000259" key="7">
    <source>
        <dbReference type="Pfam" id="PF00326"/>
    </source>
</evidence>
<dbReference type="Pfam" id="PF00326">
    <property type="entry name" value="Peptidase_S9"/>
    <property type="match status" value="1"/>
</dbReference>
<proteinExistence type="inferred from homology"/>
<evidence type="ECO:0000313" key="9">
    <source>
        <dbReference type="Proteomes" id="UP000039046"/>
    </source>
</evidence>
<keyword evidence="5" id="KW-0720">Serine protease</keyword>
<dbReference type="InterPro" id="IPR011042">
    <property type="entry name" value="6-blade_b-propeller_TolB-like"/>
</dbReference>
<dbReference type="InterPro" id="IPR001375">
    <property type="entry name" value="Peptidase_S9_cat"/>
</dbReference>
<dbReference type="PANTHER" id="PTHR42776">
    <property type="entry name" value="SERINE PEPTIDASE S9 FAMILY MEMBER"/>
    <property type="match status" value="1"/>
</dbReference>
<protein>
    <recommendedName>
        <fullName evidence="6">Dipeptidyl-peptidase V</fullName>
    </recommendedName>
</protein>
<dbReference type="AlphaFoldDB" id="A0A0A1TJN1"/>
<dbReference type="OrthoDB" id="416344at2759"/>
<feature type="domain" description="Peptidase S9 prolyl oligopeptidase catalytic" evidence="7">
    <location>
        <begin position="476"/>
        <end position="684"/>
    </location>
</feature>
<evidence type="ECO:0000256" key="3">
    <source>
        <dbReference type="ARBA" id="ARBA00022729"/>
    </source>
</evidence>
<keyword evidence="3" id="KW-0732">Signal</keyword>
<dbReference type="EMBL" id="CDHN01000003">
    <property type="protein sequence ID" value="CEJ90748.1"/>
    <property type="molecule type" value="Genomic_DNA"/>
</dbReference>
<sequence>MMTIQASRFTPEVLLSAPRRTPGVPNPSGSHVLYTVSTYSFETHSKTSQIRVMKIADGSSSLLSEDLTASEPFWISDAEIAYLKASDNGCTTLMYQDVHDPFKKHMIHHFAGTISSPKAKILDGDRVAFCAASVTTPKGDMYWPANETKSYTTAKIYTSLFVRQWDTWLTENHNSLWYGQLEKKDGKWTLEKPLTNLLAGTKLACPVGPFGGAGDFDIGAAGIAFIAKDPELNHARYTKTDVYYVPLASFNDKPVTPKIVDSGDLLGYSNAPTFAHDGKQLAFLKMKNKQYESDKNRLVLVPDINDTSKIEEFYKTEDGKGGWDRKPDSITWSNDDSELYVAAEDAGSVALFKLPSSPAKATDLPTIIFKDGGVSDARALAGTKSLFLSTSSLIDSSRYVILDPESKQVTEVSSSSKHGKSFGLNRSQCRGIWYPGSRGYDNHAPVMVPSDFDETKKYPLAFLVHGGPQGAWTDDWSTRWNPAVYAEQGYVVVMPNPTGSTGYGQDHCDAIKENWGGSPYDDLVKCFEYIEKELPYVDTNRAVALGASYGGYMMNWIQGHDLGRKFKAIVCHDGVFSTITQWTTEELFFPEHDFGGTLWENREVYEKWDPSRHLHNWATPMLVLHNELDYRLTVSEGLAMFNVLQAREIPSKLVMFPDENHWVLKPENSLVWHREVLGWINQYSAASE</sequence>
<dbReference type="GO" id="GO:0006508">
    <property type="term" value="P:proteolysis"/>
    <property type="evidence" value="ECO:0007669"/>
    <property type="project" value="UniProtKB-KW"/>
</dbReference>
<dbReference type="SUPFAM" id="SSF82171">
    <property type="entry name" value="DPP6 N-terminal domain-like"/>
    <property type="match status" value="1"/>
</dbReference>
<evidence type="ECO:0000313" key="8">
    <source>
        <dbReference type="EMBL" id="CEJ90748.1"/>
    </source>
</evidence>
<dbReference type="Gene3D" id="2.120.10.30">
    <property type="entry name" value="TolB, C-terminal domain"/>
    <property type="match status" value="1"/>
</dbReference>
<gene>
    <name evidence="8" type="ORF">VHEMI06509</name>
</gene>
<evidence type="ECO:0000256" key="1">
    <source>
        <dbReference type="ARBA" id="ARBA00010040"/>
    </source>
</evidence>
<dbReference type="GO" id="GO:0004252">
    <property type="term" value="F:serine-type endopeptidase activity"/>
    <property type="evidence" value="ECO:0007669"/>
    <property type="project" value="TreeGrafter"/>
</dbReference>
<accession>A0A0A1TJN1</accession>